<dbReference type="PANTHER" id="PTHR11346">
    <property type="entry name" value="GALECTIN"/>
    <property type="match status" value="1"/>
</dbReference>
<evidence type="ECO:0000259" key="4">
    <source>
        <dbReference type="PROSITE" id="PS51304"/>
    </source>
</evidence>
<dbReference type="InterPro" id="IPR013320">
    <property type="entry name" value="ConA-like_dom_sf"/>
</dbReference>
<dbReference type="PANTHER" id="PTHR11346:SF32">
    <property type="entry name" value="GALECTIN-4"/>
    <property type="match status" value="1"/>
</dbReference>
<protein>
    <recommendedName>
        <fullName evidence="4">Galectin domain-containing protein</fullName>
    </recommendedName>
</protein>
<evidence type="ECO:0000256" key="3">
    <source>
        <dbReference type="SAM" id="MobiDB-lite"/>
    </source>
</evidence>
<dbReference type="InterPro" id="IPR001079">
    <property type="entry name" value="Galectin_CRD"/>
</dbReference>
<feature type="domain" description="Galectin" evidence="4">
    <location>
        <begin position="1059"/>
        <end position="1188"/>
    </location>
</feature>
<dbReference type="OrthoDB" id="6251307at2759"/>
<feature type="domain" description="Galectin" evidence="4">
    <location>
        <begin position="398"/>
        <end position="529"/>
    </location>
</feature>
<dbReference type="Proteomes" id="UP001059041">
    <property type="component" value="Linkage Group LG12"/>
</dbReference>
<gene>
    <name evidence="5" type="ORF">IRJ41_003621</name>
</gene>
<evidence type="ECO:0000313" key="5">
    <source>
        <dbReference type="EMBL" id="KAI7802213.1"/>
    </source>
</evidence>
<dbReference type="CDD" id="cd00070">
    <property type="entry name" value="GLECT"/>
    <property type="match status" value="9"/>
</dbReference>
<dbReference type="SMART" id="SM00276">
    <property type="entry name" value="GLECT"/>
    <property type="match status" value="9"/>
</dbReference>
<dbReference type="InterPro" id="IPR044156">
    <property type="entry name" value="Galectin-like"/>
</dbReference>
<dbReference type="FunFam" id="2.60.120.200:FF:000124">
    <property type="entry name" value="Galectin-4"/>
    <property type="match status" value="9"/>
</dbReference>
<dbReference type="GO" id="GO:0030246">
    <property type="term" value="F:carbohydrate binding"/>
    <property type="evidence" value="ECO:0007669"/>
    <property type="project" value="UniProtKB-KW"/>
</dbReference>
<accession>A0A9W7TNF6</accession>
<evidence type="ECO:0000256" key="2">
    <source>
        <dbReference type="ARBA" id="ARBA00022737"/>
    </source>
</evidence>
<dbReference type="SMART" id="SM00908">
    <property type="entry name" value="Gal-bind_lectin"/>
    <property type="match status" value="9"/>
</dbReference>
<feature type="region of interest" description="Disordered" evidence="3">
    <location>
        <begin position="1541"/>
        <end position="1582"/>
    </location>
</feature>
<feature type="compositionally biased region" description="Basic residues" evidence="3">
    <location>
        <begin position="1551"/>
        <end position="1566"/>
    </location>
</feature>
<feature type="domain" description="Galectin" evidence="4">
    <location>
        <begin position="229"/>
        <end position="370"/>
    </location>
</feature>
<feature type="domain" description="Galectin" evidence="4">
    <location>
        <begin position="571"/>
        <end position="702"/>
    </location>
</feature>
<comment type="caution">
    <text evidence="5">The sequence shown here is derived from an EMBL/GenBank/DDBJ whole genome shotgun (WGS) entry which is preliminary data.</text>
</comment>
<keyword evidence="1" id="KW-0430">Lectin</keyword>
<reference evidence="5" key="1">
    <citation type="submission" date="2021-02" db="EMBL/GenBank/DDBJ databases">
        <title>Comparative genomics reveals that relaxation of natural selection precedes convergent phenotypic evolution of cavefish.</title>
        <authorList>
            <person name="Peng Z."/>
        </authorList>
    </citation>
    <scope>NUCLEOTIDE SEQUENCE</scope>
    <source>
        <tissue evidence="5">Muscle</tissue>
    </source>
</reference>
<name>A0A9W7TNF6_TRIRA</name>
<evidence type="ECO:0000256" key="1">
    <source>
        <dbReference type="ARBA" id="ARBA00022734"/>
    </source>
</evidence>
<keyword evidence="6" id="KW-1185">Reference proteome</keyword>
<feature type="domain" description="Galectin" evidence="4">
    <location>
        <begin position="731"/>
        <end position="860"/>
    </location>
</feature>
<evidence type="ECO:0000313" key="6">
    <source>
        <dbReference type="Proteomes" id="UP001059041"/>
    </source>
</evidence>
<feature type="domain" description="Galectin" evidence="4">
    <location>
        <begin position="899"/>
        <end position="1030"/>
    </location>
</feature>
<dbReference type="Gene3D" id="2.60.120.200">
    <property type="match status" value="9"/>
</dbReference>
<dbReference type="Pfam" id="PF00337">
    <property type="entry name" value="Gal-bind_lectin"/>
    <property type="match status" value="9"/>
</dbReference>
<proteinExistence type="predicted"/>
<sequence>MSSVVFQSGFQATSFSVPYVSPISEGLQAGKAIFIQGAISPQCDSFAVSLKCGESDGDDIAFQMKPVFSSNSLVLNSRQNGTWGNEEKLASPFKKGSSFDLIIAVNSDNYQLFLSGGEIGQFKHRIPLERVTVLDIRGQVTLTNVVFIGSWAGSNIFGQGGMIFQSQGGIMTCEQGPVEMSQTWSFGGEICSTTQTTNVIEYQTTLCPTVQSEFEFSILNPVQNPTLPYTGPVLGGLKAGMAMMLQGTVACNANQFAVNFKTGTSDKDNIAFHFNPQIKGKVLMNSFRDGKWGTEEYATINPFKIGEAFQMFIVAKPEGYVLYINGMEYYLFKHRIPLDKVSAVNIAGDVDLNILGFIENWSLPSQFTTTITSQTASLGSPMIQQELLLPLQNPALPYVGRISGGLRTGMAFYLKGVAGTKGDTFTTNFKTGTSENDDIAFHFNPKYNANVVMNSFRNGGWETEEFVPDNPFKMGEAFEIIIVIIPEGYQVYVNGKEYYLFKHRIPLENVSALNIKGDVVVNIGGFIQTWSTSSFATKVQTTTSSLGFSRWSPSTIQSELLNPVQNPALPYIGPITGGLKAGIALYLKGTVGTKGPGFFINFKTGQSDKDDTAFHFNPRHDSDVIMNSYGSGGWGAEEFGPDNPFKAGEAFEMFIVIKPEGYQVHVNGKEYYLFNHRIPLEKVSALQIQGDLVVKLLGFIQNWNRLSFLRWGLSTIQSEFSLPVQNPSLPYVRPIPEGLKAGLALYCQGVAGTTGDRFEINFKTGQSDKDDFAFHFNPRYNSNVIMNTHSNGEWGAEEFGPDNPFKIGEAFDMFIVIKPEGYQVYVNGNEHYLFKHRIPLEKVSVITIGGHVTLNLIAFVQKWNTSIFATQVKRGFLRWTPSTIHSQLSLPVQTPALPYVGPISRGLKAGVALYLQGVVGSKGPGFFINFKTGQSDKDDTAFHFNPRHDSDVIMNSYGSGGWGAEEFGPDNPFKAGEAFEMFIVIKPEGYQVHVNGKEYYLFNHRIPLEKVSALQIQGDLVVKLLGFIQNWNRLSFLRWGLSTIQSEFSLPVQNPSLPYVRPIPEGLKAGLALYFQGVAGTTGDRFEINFKTGQSDKDDYAFHFNPRYNLNVAMNTRSNGEWGAEEFGPDNPFKIGEAFDMFIVIKPEGYQVYVNGNEHYLFKHRIPLEKVSVITIGGHLILNLFAFVQKWSTSSFFTQLSSFLRSSSMTQSQLSFPVQNPALPYVGPISGGLKVGVALYLQGVVGSKGPGFSITFKTGQSDKDDTAFHFNARYNSNVVMNSCRNAEWEAEEFVSDNPFKMGEAFEMCIVIQTEGYQVYVNSDKIYLFKHRIPLERISVLNIAGDVVMNLCDLIQDWSTSTLGRKFLSLGSSQFELLSFQSDLLLPVQNPKIPYFGPISGGVKPGMSFFLQGVVASNAKRFEINFLIGPSENNDIAFHFNPRFDLKVAMNTRKKGKWQDEEQGSISCFKLGQAFELVIFFTSHGYKVHVNGQELFMFKHRIPLDKVAALAIYGDVSVGIFGFMMGKAGICVSPPTVHQTHRDMGGACIRPPGHHHGHHRGHHHGHHTQQGPPPHAHKHCQKK</sequence>
<keyword evidence="2" id="KW-0677">Repeat</keyword>
<organism evidence="5 6">
    <name type="scientific">Triplophysa rosa</name>
    <name type="common">Cave loach</name>
    <dbReference type="NCBI Taxonomy" id="992332"/>
    <lineage>
        <taxon>Eukaryota</taxon>
        <taxon>Metazoa</taxon>
        <taxon>Chordata</taxon>
        <taxon>Craniata</taxon>
        <taxon>Vertebrata</taxon>
        <taxon>Euteleostomi</taxon>
        <taxon>Actinopterygii</taxon>
        <taxon>Neopterygii</taxon>
        <taxon>Teleostei</taxon>
        <taxon>Ostariophysi</taxon>
        <taxon>Cypriniformes</taxon>
        <taxon>Nemacheilidae</taxon>
        <taxon>Triplophysa</taxon>
    </lineage>
</organism>
<feature type="domain" description="Galectin" evidence="4">
    <location>
        <begin position="1225"/>
        <end position="1362"/>
    </location>
</feature>
<dbReference type="PROSITE" id="PS51304">
    <property type="entry name" value="GALECTIN"/>
    <property type="match status" value="9"/>
</dbReference>
<dbReference type="SUPFAM" id="SSF49899">
    <property type="entry name" value="Concanavalin A-like lectins/glucanases"/>
    <property type="match status" value="9"/>
</dbReference>
<dbReference type="EMBL" id="JAFHDT010000012">
    <property type="protein sequence ID" value="KAI7802213.1"/>
    <property type="molecule type" value="Genomic_DNA"/>
</dbReference>
<feature type="domain" description="Galectin" evidence="4">
    <location>
        <begin position="1394"/>
        <end position="1525"/>
    </location>
</feature>
<feature type="domain" description="Galectin" evidence="4">
    <location>
        <begin position="19"/>
        <end position="148"/>
    </location>
</feature>